<keyword evidence="1" id="KW-0732">Signal</keyword>
<protein>
    <recommendedName>
        <fullName evidence="3">Secreted protein</fullName>
    </recommendedName>
</protein>
<sequence>MVGPFLGSNIALGMEWLLLLGSPATTGPAKRHCPTLRRSTKIQTPPWWDLFVAPISSSESSGLFLESPISGSAHPFTPPNPVAIFKAENVRALTSSADVTGSQQKVADGTGVFLVVVLLFLASPPQRAVFRALSTRTDLDLTLKKTQSFLLGDGSVLARFSRTN</sequence>
<dbReference type="AlphaFoldDB" id="A0A6B0UY77"/>
<reference evidence="2" key="1">
    <citation type="submission" date="2019-12" db="EMBL/GenBank/DDBJ databases">
        <title>An insight into the sialome of adult female Ixodes ricinus ticks feeding for 6 days.</title>
        <authorList>
            <person name="Perner J."/>
            <person name="Ribeiro J.M.C."/>
        </authorList>
    </citation>
    <scope>NUCLEOTIDE SEQUENCE</scope>
    <source>
        <strain evidence="2">Semi-engorged</strain>
        <tissue evidence="2">Salivary glands</tissue>
    </source>
</reference>
<name>A0A6B0UY77_IXORI</name>
<dbReference type="EMBL" id="GIFC01012411">
    <property type="protein sequence ID" value="MXU94494.1"/>
    <property type="molecule type" value="Transcribed_RNA"/>
</dbReference>
<feature type="signal peptide" evidence="1">
    <location>
        <begin position="1"/>
        <end position="26"/>
    </location>
</feature>
<evidence type="ECO:0000313" key="2">
    <source>
        <dbReference type="EMBL" id="MXU94494.1"/>
    </source>
</evidence>
<proteinExistence type="predicted"/>
<organism evidence="2">
    <name type="scientific">Ixodes ricinus</name>
    <name type="common">Common tick</name>
    <name type="synonym">Acarus ricinus</name>
    <dbReference type="NCBI Taxonomy" id="34613"/>
    <lineage>
        <taxon>Eukaryota</taxon>
        <taxon>Metazoa</taxon>
        <taxon>Ecdysozoa</taxon>
        <taxon>Arthropoda</taxon>
        <taxon>Chelicerata</taxon>
        <taxon>Arachnida</taxon>
        <taxon>Acari</taxon>
        <taxon>Parasitiformes</taxon>
        <taxon>Ixodida</taxon>
        <taxon>Ixodoidea</taxon>
        <taxon>Ixodidae</taxon>
        <taxon>Ixodinae</taxon>
        <taxon>Ixodes</taxon>
    </lineage>
</organism>
<accession>A0A6B0UY77</accession>
<evidence type="ECO:0008006" key="3">
    <source>
        <dbReference type="Google" id="ProtNLM"/>
    </source>
</evidence>
<evidence type="ECO:0000256" key="1">
    <source>
        <dbReference type="SAM" id="SignalP"/>
    </source>
</evidence>
<feature type="chain" id="PRO_5025400602" description="Secreted protein" evidence="1">
    <location>
        <begin position="27"/>
        <end position="164"/>
    </location>
</feature>